<dbReference type="RefSeq" id="WP_282513222.1">
    <property type="nucleotide sequence ID" value="NZ_JASCIR010000008.1"/>
</dbReference>
<keyword evidence="4" id="KW-1185">Reference proteome</keyword>
<protein>
    <recommendedName>
        <fullName evidence="5">Cell wall protein</fullName>
    </recommendedName>
</protein>
<gene>
    <name evidence="3" type="ORF">QIS99_12080</name>
</gene>
<proteinExistence type="predicted"/>
<feature type="transmembrane region" description="Helical" evidence="1">
    <location>
        <begin position="221"/>
        <end position="242"/>
    </location>
</feature>
<evidence type="ECO:0000313" key="4">
    <source>
        <dbReference type="Proteomes" id="UP001224661"/>
    </source>
</evidence>
<evidence type="ECO:0000256" key="2">
    <source>
        <dbReference type="SAM" id="SignalP"/>
    </source>
</evidence>
<organism evidence="3 4">
    <name type="scientific">Streptomyces solicavernae</name>
    <dbReference type="NCBI Taxonomy" id="3043614"/>
    <lineage>
        <taxon>Bacteria</taxon>
        <taxon>Bacillati</taxon>
        <taxon>Actinomycetota</taxon>
        <taxon>Actinomycetes</taxon>
        <taxon>Kitasatosporales</taxon>
        <taxon>Streptomycetaceae</taxon>
        <taxon>Streptomyces</taxon>
    </lineage>
</organism>
<feature type="chain" id="PRO_5045880098" description="Cell wall protein" evidence="2">
    <location>
        <begin position="28"/>
        <end position="257"/>
    </location>
</feature>
<sequence>MRLRSAPTLGGLAAALALGPVAVPAAAYENRPGPVAQGMTCDDGDSADFPVTSRVYGGPGAFQPGDRPRTWRLDLVNTSERTCGAIHPVVVLTDRDRELRPAQLRLEFRDPDGRWLPVRFERSDQDENIGAFGGRGDSDFAGFSLAPGATLTVPVRLAFTADAAENEVTAQVAVVQRREDDGDWVGQSGAYTFTVGAERDPGEVRRPDALAETGARRGRVLMGYGAAAGLLVAGGAALVLGARRLRGRTVRSSAYRI</sequence>
<keyword evidence="1" id="KW-1133">Transmembrane helix</keyword>
<keyword evidence="1" id="KW-0812">Transmembrane</keyword>
<dbReference type="Proteomes" id="UP001224661">
    <property type="component" value="Unassembled WGS sequence"/>
</dbReference>
<evidence type="ECO:0000313" key="3">
    <source>
        <dbReference type="EMBL" id="MDI3386934.1"/>
    </source>
</evidence>
<name>A0ABT6RRU4_9ACTN</name>
<keyword evidence="2" id="KW-0732">Signal</keyword>
<dbReference type="EMBL" id="JASCIR010000008">
    <property type="protein sequence ID" value="MDI3386934.1"/>
    <property type="molecule type" value="Genomic_DNA"/>
</dbReference>
<evidence type="ECO:0008006" key="5">
    <source>
        <dbReference type="Google" id="ProtNLM"/>
    </source>
</evidence>
<comment type="caution">
    <text evidence="3">The sequence shown here is derived from an EMBL/GenBank/DDBJ whole genome shotgun (WGS) entry which is preliminary data.</text>
</comment>
<evidence type="ECO:0000256" key="1">
    <source>
        <dbReference type="SAM" id="Phobius"/>
    </source>
</evidence>
<accession>A0ABT6RRU4</accession>
<keyword evidence="1" id="KW-0472">Membrane</keyword>
<reference evidence="3 4" key="1">
    <citation type="submission" date="2023-05" db="EMBL/GenBank/DDBJ databases">
        <title>Draft genome sequence of Streptomyces sp. B-S-A8 isolated from a cave soil in Thailand.</title>
        <authorList>
            <person name="Chamroensaksri N."/>
            <person name="Muangham S."/>
        </authorList>
    </citation>
    <scope>NUCLEOTIDE SEQUENCE [LARGE SCALE GENOMIC DNA]</scope>
    <source>
        <strain evidence="3 4">B-S-A8</strain>
    </source>
</reference>
<feature type="signal peptide" evidence="2">
    <location>
        <begin position="1"/>
        <end position="27"/>
    </location>
</feature>